<dbReference type="SMART" id="SM00214">
    <property type="entry name" value="VWC"/>
    <property type="match status" value="3"/>
</dbReference>
<evidence type="ECO:0000256" key="2">
    <source>
        <dbReference type="SAM" id="SignalP"/>
    </source>
</evidence>
<keyword evidence="2" id="KW-0732">Signal</keyword>
<comment type="caution">
    <text evidence="4">The sequence shown here is derived from an EMBL/GenBank/DDBJ whole genome shotgun (WGS) entry which is preliminary data.</text>
</comment>
<sequence>MRSMQGLFHVFYIAAMIDVIKASQCLFSGKLYGIGETWHPTVEPFGPQPCVNCTCRAGDKEPSVSCVNELCPKPDCRNPKMTVGKCCPICEDFDNLPPTVTAAEKNETKVQAAGCTFDGIKHRHEERFTSNNTGIRPNSETQCVLCDCLDGNVFCHLKTCSIPPFCTSFVNRSDDCCLQCADCTWSGGIKKNGSVWHPSNAPFGLKECITCTCTNGKIDCEKEECIPDHKLKCKRPMKEPGKCCKTCPKKRSPCKDKRRKGKDKKCPEKHADDANTDETTKSTNNVCLSTKDEYLVYRHIGRKDGFVAFEDIGKKTVEIFRWKITRTGKNKVLTSKHETAPSDQFRQQIDNTAVLGTTGIKNYRKFKKRLRQKLQNCKDPCKSNQSLRLIKRLKVRDLKFGPDCKT</sequence>
<reference evidence="4" key="1">
    <citation type="journal article" date="2021" name="Genome Biol. Evol.">
        <title>A High-Quality Reference Genome for a Parasitic Bivalve with Doubly Uniparental Inheritance (Bivalvia: Unionida).</title>
        <authorList>
            <person name="Smith C.H."/>
        </authorList>
    </citation>
    <scope>NUCLEOTIDE SEQUENCE</scope>
    <source>
        <strain evidence="4">CHS0354</strain>
    </source>
</reference>
<dbReference type="PROSITE" id="PS01208">
    <property type="entry name" value="VWFC_1"/>
    <property type="match status" value="2"/>
</dbReference>
<organism evidence="4 5">
    <name type="scientific">Potamilus streckersoni</name>
    <dbReference type="NCBI Taxonomy" id="2493646"/>
    <lineage>
        <taxon>Eukaryota</taxon>
        <taxon>Metazoa</taxon>
        <taxon>Spiralia</taxon>
        <taxon>Lophotrochozoa</taxon>
        <taxon>Mollusca</taxon>
        <taxon>Bivalvia</taxon>
        <taxon>Autobranchia</taxon>
        <taxon>Heteroconchia</taxon>
        <taxon>Palaeoheterodonta</taxon>
        <taxon>Unionida</taxon>
        <taxon>Unionoidea</taxon>
        <taxon>Unionidae</taxon>
        <taxon>Ambleminae</taxon>
        <taxon>Lampsilini</taxon>
        <taxon>Potamilus</taxon>
    </lineage>
</organism>
<dbReference type="EMBL" id="JAEAOA010001975">
    <property type="protein sequence ID" value="KAK3605347.1"/>
    <property type="molecule type" value="Genomic_DNA"/>
</dbReference>
<dbReference type="Gene3D" id="6.20.200.20">
    <property type="match status" value="2"/>
</dbReference>
<dbReference type="InterPro" id="IPR045717">
    <property type="entry name" value="CHRDL1/2"/>
</dbReference>
<dbReference type="GO" id="GO:0030514">
    <property type="term" value="P:negative regulation of BMP signaling pathway"/>
    <property type="evidence" value="ECO:0007669"/>
    <property type="project" value="TreeGrafter"/>
</dbReference>
<feature type="compositionally biased region" description="Basic residues" evidence="1">
    <location>
        <begin position="248"/>
        <end position="263"/>
    </location>
</feature>
<name>A0AAE0T7R4_9BIVA</name>
<feature type="signal peptide" evidence="2">
    <location>
        <begin position="1"/>
        <end position="22"/>
    </location>
</feature>
<gene>
    <name evidence="4" type="ORF">CHS0354_033837</name>
</gene>
<feature type="compositionally biased region" description="Basic and acidic residues" evidence="1">
    <location>
        <begin position="264"/>
        <end position="273"/>
    </location>
</feature>
<dbReference type="PROSITE" id="PS50184">
    <property type="entry name" value="VWFC_2"/>
    <property type="match status" value="2"/>
</dbReference>
<evidence type="ECO:0000313" key="5">
    <source>
        <dbReference type="Proteomes" id="UP001195483"/>
    </source>
</evidence>
<reference evidence="4" key="3">
    <citation type="submission" date="2023-05" db="EMBL/GenBank/DDBJ databases">
        <authorList>
            <person name="Smith C.H."/>
        </authorList>
    </citation>
    <scope>NUCLEOTIDE SEQUENCE</scope>
    <source>
        <strain evidence="4">CHS0354</strain>
        <tissue evidence="4">Mantle</tissue>
    </source>
</reference>
<feature type="region of interest" description="Disordered" evidence="1">
    <location>
        <begin position="248"/>
        <end position="280"/>
    </location>
</feature>
<dbReference type="Gene3D" id="2.10.70.10">
    <property type="entry name" value="Complement Module, domain 1"/>
    <property type="match status" value="1"/>
</dbReference>
<dbReference type="GO" id="GO:0030154">
    <property type="term" value="P:cell differentiation"/>
    <property type="evidence" value="ECO:0007669"/>
    <property type="project" value="TreeGrafter"/>
</dbReference>
<dbReference type="SUPFAM" id="SSF57603">
    <property type="entry name" value="FnI-like domain"/>
    <property type="match status" value="3"/>
</dbReference>
<dbReference type="Proteomes" id="UP001195483">
    <property type="component" value="Unassembled WGS sequence"/>
</dbReference>
<dbReference type="PANTHER" id="PTHR46303">
    <property type="entry name" value="VWFC DOMAIN-CONTAINING PROTEIN"/>
    <property type="match status" value="1"/>
</dbReference>
<feature type="domain" description="VWFC" evidence="3">
    <location>
        <begin position="181"/>
        <end position="248"/>
    </location>
</feature>
<accession>A0AAE0T7R4</accession>
<feature type="domain" description="VWFC" evidence="3">
    <location>
        <begin position="23"/>
        <end position="91"/>
    </location>
</feature>
<protein>
    <recommendedName>
        <fullName evidence="3">VWFC domain-containing protein</fullName>
    </recommendedName>
</protein>
<feature type="chain" id="PRO_5041904975" description="VWFC domain-containing protein" evidence="2">
    <location>
        <begin position="23"/>
        <end position="406"/>
    </location>
</feature>
<dbReference type="PANTHER" id="PTHR46303:SF1">
    <property type="entry name" value="VWFC DOMAIN-CONTAINING PROTEIN"/>
    <property type="match status" value="1"/>
</dbReference>
<evidence type="ECO:0000313" key="4">
    <source>
        <dbReference type="EMBL" id="KAK3605347.1"/>
    </source>
</evidence>
<evidence type="ECO:0000259" key="3">
    <source>
        <dbReference type="PROSITE" id="PS50184"/>
    </source>
</evidence>
<reference evidence="4" key="2">
    <citation type="journal article" date="2021" name="Genome Biol. Evol.">
        <title>Developing a high-quality reference genome for a parasitic bivalve with doubly uniparental inheritance (Bivalvia: Unionida).</title>
        <authorList>
            <person name="Smith C.H."/>
        </authorList>
    </citation>
    <scope>NUCLEOTIDE SEQUENCE</scope>
    <source>
        <strain evidence="4">CHS0354</strain>
        <tissue evidence="4">Mantle</tissue>
    </source>
</reference>
<dbReference type="GO" id="GO:0036122">
    <property type="term" value="F:BMP binding"/>
    <property type="evidence" value="ECO:0007669"/>
    <property type="project" value="TreeGrafter"/>
</dbReference>
<dbReference type="Pfam" id="PF00093">
    <property type="entry name" value="VWC"/>
    <property type="match status" value="2"/>
</dbReference>
<dbReference type="GO" id="GO:0005615">
    <property type="term" value="C:extracellular space"/>
    <property type="evidence" value="ECO:0007669"/>
    <property type="project" value="TreeGrafter"/>
</dbReference>
<evidence type="ECO:0000256" key="1">
    <source>
        <dbReference type="SAM" id="MobiDB-lite"/>
    </source>
</evidence>
<dbReference type="InterPro" id="IPR001007">
    <property type="entry name" value="VWF_dom"/>
</dbReference>
<dbReference type="AlphaFoldDB" id="A0AAE0T7R4"/>
<keyword evidence="5" id="KW-1185">Reference proteome</keyword>
<proteinExistence type="predicted"/>